<accession>A0A9D0ZYS8</accession>
<comment type="caution">
    <text evidence="2">The sequence shown here is derived from an EMBL/GenBank/DDBJ whole genome shotgun (WGS) entry which is preliminary data.</text>
</comment>
<protein>
    <submittedName>
        <fullName evidence="2">S-layer homology domain-containing protein</fullName>
    </submittedName>
</protein>
<reference evidence="2" key="1">
    <citation type="submission" date="2020-10" db="EMBL/GenBank/DDBJ databases">
        <authorList>
            <person name="Gilroy R."/>
        </authorList>
    </citation>
    <scope>NUCLEOTIDE SEQUENCE</scope>
    <source>
        <strain evidence="2">ChiGjej1B1-2707</strain>
    </source>
</reference>
<name>A0A9D0ZYS8_9ACTN</name>
<dbReference type="InterPro" id="IPR001119">
    <property type="entry name" value="SLH_dom"/>
</dbReference>
<dbReference type="PROSITE" id="PS51272">
    <property type="entry name" value="SLH"/>
    <property type="match status" value="2"/>
</dbReference>
<evidence type="ECO:0000313" key="3">
    <source>
        <dbReference type="Proteomes" id="UP000824261"/>
    </source>
</evidence>
<dbReference type="AlphaFoldDB" id="A0A9D0ZYS8"/>
<reference evidence="2" key="2">
    <citation type="journal article" date="2021" name="PeerJ">
        <title>Extensive microbial diversity within the chicken gut microbiome revealed by metagenomics and culture.</title>
        <authorList>
            <person name="Gilroy R."/>
            <person name="Ravi A."/>
            <person name="Getino M."/>
            <person name="Pursley I."/>
            <person name="Horton D.L."/>
            <person name="Alikhan N.F."/>
            <person name="Baker D."/>
            <person name="Gharbi K."/>
            <person name="Hall N."/>
            <person name="Watson M."/>
            <person name="Adriaenssens E.M."/>
            <person name="Foster-Nyarko E."/>
            <person name="Jarju S."/>
            <person name="Secka A."/>
            <person name="Antonio M."/>
            <person name="Oren A."/>
            <person name="Chaudhuri R.R."/>
            <person name="La Ragione R."/>
            <person name="Hildebrand F."/>
            <person name="Pallen M.J."/>
        </authorList>
    </citation>
    <scope>NUCLEOTIDE SEQUENCE</scope>
    <source>
        <strain evidence="2">ChiGjej1B1-2707</strain>
    </source>
</reference>
<dbReference type="EMBL" id="DVGB01000013">
    <property type="protein sequence ID" value="HIR00907.1"/>
    <property type="molecule type" value="Genomic_DNA"/>
</dbReference>
<organism evidence="2 3">
    <name type="scientific">Candidatus Aveggerthella stercoripullorum</name>
    <dbReference type="NCBI Taxonomy" id="2840688"/>
    <lineage>
        <taxon>Bacteria</taxon>
        <taxon>Bacillati</taxon>
        <taxon>Actinomycetota</taxon>
        <taxon>Coriobacteriia</taxon>
        <taxon>Eggerthellales</taxon>
        <taxon>Eggerthellaceae</taxon>
        <taxon>Eggerthellaceae incertae sedis</taxon>
        <taxon>Candidatus Aveggerthella</taxon>
    </lineage>
</organism>
<dbReference type="Proteomes" id="UP000824261">
    <property type="component" value="Unassembled WGS sequence"/>
</dbReference>
<sequence>ITGTSFDFSDLATTSDVSADENAFATVCGSVGWYRLQYQDVLSDILQYANTKNALETGTDVSKMEKIAGLDHIDLDGVGGMATISTTWVAAKAATSIVIGVLGADVDSDELVPYVTIGMLHGLTPDVVGVLLQLAAGMLPGLSMDGLAEGHYPEVYMSLMEYFDEADLQAKPTQLKDKVAVSGLPFGDVAQGAYYADPVAWAVANDVTTGMSATTFSPDASCTRAQALTFLWRACGSPEPLPGDNPFIDVPAEAYYRKAVLWASQNGITTGTSVRTFSPDDVCTRAQVLTFQWRVREKSGGASGGVTSPFGDVASGDYFYDAVSWAVGNGITVGTSPTTFSPHDQCTRGQIVTFLYRDFV</sequence>
<dbReference type="Pfam" id="PF00395">
    <property type="entry name" value="SLH"/>
    <property type="match status" value="3"/>
</dbReference>
<evidence type="ECO:0000259" key="1">
    <source>
        <dbReference type="PROSITE" id="PS51272"/>
    </source>
</evidence>
<gene>
    <name evidence="2" type="ORF">IAA69_01315</name>
</gene>
<feature type="domain" description="SLH" evidence="1">
    <location>
        <begin position="306"/>
        <end position="360"/>
    </location>
</feature>
<proteinExistence type="predicted"/>
<feature type="domain" description="SLH" evidence="1">
    <location>
        <begin position="182"/>
        <end position="245"/>
    </location>
</feature>
<feature type="non-terminal residue" evidence="2">
    <location>
        <position position="1"/>
    </location>
</feature>
<evidence type="ECO:0000313" key="2">
    <source>
        <dbReference type="EMBL" id="HIR00907.1"/>
    </source>
</evidence>